<evidence type="ECO:0000313" key="4">
    <source>
        <dbReference type="EMBL" id="QPE03665.1"/>
    </source>
</evidence>
<proteinExistence type="inferred from homology"/>
<evidence type="ECO:0000256" key="2">
    <source>
        <dbReference type="ARBA" id="ARBA00022801"/>
    </source>
</evidence>
<evidence type="ECO:0000313" key="5">
    <source>
        <dbReference type="Proteomes" id="UP000594480"/>
    </source>
</evidence>
<evidence type="ECO:0000259" key="3">
    <source>
        <dbReference type="Pfam" id="PF02275"/>
    </source>
</evidence>
<dbReference type="AlphaFoldDB" id="A0A7S8MV01"/>
<sequence length="336" mass="36076">MCTNFKMKQAKDGSVVVGRSMEFPGLIDWSLAVVPPGTEGRGRTPKAGQRSKTWTTTHGIVGICALGDPLLVNDGINTAGLSAHGLYMPNGFCTYAEFAGDGNDLSEEDLITFLLGTCATLDEVKEAVQSISVWGWDPGVGFVPPLHILMHSEEGSLAIEFHPDGIHVVDNPTGVGTNAPYLDWHLTNLNNYVGLSPDVAPGEDVLGVRLSQFGQGGGLMGLPGDYTGPSRFVRAAAFVALSEQPVDSQGAELQTMHVLNAFDIPAGIIEESLPDGRRVPEITDWVAISNLSDKRYIYRTPSDPRLYSIDVATVDYSQGLRHVPFTTASPYVEMTV</sequence>
<comment type="similarity">
    <text evidence="1">Belongs to the peptidase C59 family.</text>
</comment>
<dbReference type="InterPro" id="IPR029055">
    <property type="entry name" value="Ntn_hydrolases_N"/>
</dbReference>
<name>A0A7S8MV01_9MICO</name>
<gene>
    <name evidence="4" type="ORF">IT882_10130</name>
</gene>
<organism evidence="4 5">
    <name type="scientific">Microbacterium schleiferi</name>
    <dbReference type="NCBI Taxonomy" id="69362"/>
    <lineage>
        <taxon>Bacteria</taxon>
        <taxon>Bacillati</taxon>
        <taxon>Actinomycetota</taxon>
        <taxon>Actinomycetes</taxon>
        <taxon>Micrococcales</taxon>
        <taxon>Microbacteriaceae</taxon>
        <taxon>Microbacterium</taxon>
    </lineage>
</organism>
<dbReference type="SUPFAM" id="SSF56235">
    <property type="entry name" value="N-terminal nucleophile aminohydrolases (Ntn hydrolases)"/>
    <property type="match status" value="1"/>
</dbReference>
<dbReference type="PANTHER" id="PTHR35527:SF2">
    <property type="entry name" value="HYDROLASE"/>
    <property type="match status" value="1"/>
</dbReference>
<keyword evidence="5" id="KW-1185">Reference proteome</keyword>
<dbReference type="PANTHER" id="PTHR35527">
    <property type="entry name" value="CHOLOYLGLYCINE HYDROLASE"/>
    <property type="match status" value="1"/>
</dbReference>
<accession>A0A7S8MV01</accession>
<dbReference type="Gene3D" id="3.60.60.10">
    <property type="entry name" value="Penicillin V Acylase, Chain A"/>
    <property type="match status" value="1"/>
</dbReference>
<keyword evidence="2 4" id="KW-0378">Hydrolase</keyword>
<dbReference type="Pfam" id="PF02275">
    <property type="entry name" value="CBAH"/>
    <property type="match status" value="1"/>
</dbReference>
<dbReference type="Proteomes" id="UP000594480">
    <property type="component" value="Chromosome"/>
</dbReference>
<reference evidence="4 5" key="1">
    <citation type="submission" date="2020-11" db="EMBL/GenBank/DDBJ databases">
        <title>Amino acid is mineralized and recycled by bacteria in oceanic microbiome.</title>
        <authorList>
            <person name="Zheng L.Y."/>
        </authorList>
    </citation>
    <scope>NUCLEOTIDE SEQUENCE [LARGE SCALE GENOMIC DNA]</scope>
    <source>
        <strain evidence="4 5">A32-1</strain>
    </source>
</reference>
<dbReference type="KEGG" id="msf:IT882_10130"/>
<dbReference type="RefSeq" id="WP_195691758.1">
    <property type="nucleotide sequence ID" value="NZ_CP064760.1"/>
</dbReference>
<dbReference type="GO" id="GO:0016787">
    <property type="term" value="F:hydrolase activity"/>
    <property type="evidence" value="ECO:0007669"/>
    <property type="project" value="UniProtKB-KW"/>
</dbReference>
<protein>
    <submittedName>
        <fullName evidence="4">Linear amide C-N hydrolase</fullName>
    </submittedName>
</protein>
<dbReference type="InterPro" id="IPR052193">
    <property type="entry name" value="Peptidase_C59"/>
</dbReference>
<dbReference type="EMBL" id="CP064760">
    <property type="protein sequence ID" value="QPE03665.1"/>
    <property type="molecule type" value="Genomic_DNA"/>
</dbReference>
<dbReference type="InterPro" id="IPR029132">
    <property type="entry name" value="CBAH/NAAA_C"/>
</dbReference>
<feature type="domain" description="Choloylglycine hydrolase/NAAA C-terminal" evidence="3">
    <location>
        <begin position="2"/>
        <end position="312"/>
    </location>
</feature>
<evidence type="ECO:0000256" key="1">
    <source>
        <dbReference type="ARBA" id="ARBA00006625"/>
    </source>
</evidence>